<evidence type="ECO:0000313" key="7">
    <source>
        <dbReference type="Proteomes" id="UP001324634"/>
    </source>
</evidence>
<dbReference type="SUPFAM" id="SSF54211">
    <property type="entry name" value="Ribosomal protein S5 domain 2-like"/>
    <property type="match status" value="1"/>
</dbReference>
<dbReference type="Pfam" id="PF01119">
    <property type="entry name" value="DNA_mis_repair"/>
    <property type="match status" value="1"/>
</dbReference>
<keyword evidence="7" id="KW-1185">Reference proteome</keyword>
<dbReference type="CDD" id="cd00782">
    <property type="entry name" value="MutL_Trans"/>
    <property type="match status" value="1"/>
</dbReference>
<keyword evidence="6" id="KW-0540">Nuclease</keyword>
<comment type="similarity">
    <text evidence="1">Belongs to the DNA mismatch repair MutL/HexB family.</text>
</comment>
<dbReference type="NCBIfam" id="TIGR00585">
    <property type="entry name" value="mutl"/>
    <property type="match status" value="1"/>
</dbReference>
<dbReference type="InterPro" id="IPR014721">
    <property type="entry name" value="Ribsml_uS5_D2-typ_fold_subgr"/>
</dbReference>
<dbReference type="KEGG" id="psti:SOO65_17410"/>
<name>A0AAX4HMS3_9BACT</name>
<gene>
    <name evidence="6" type="primary">mutL</name>
    <name evidence="6" type="ORF">SOO65_17410</name>
</gene>
<evidence type="ECO:0000256" key="1">
    <source>
        <dbReference type="ARBA" id="ARBA00006082"/>
    </source>
</evidence>
<dbReference type="SUPFAM" id="SSF55874">
    <property type="entry name" value="ATPase domain of HSP90 chaperone/DNA topoisomerase II/histidine kinase"/>
    <property type="match status" value="1"/>
</dbReference>
<dbReference type="Proteomes" id="UP001324634">
    <property type="component" value="Chromosome"/>
</dbReference>
<keyword evidence="6" id="KW-0255">Endonuclease</keyword>
<dbReference type="Pfam" id="PF13589">
    <property type="entry name" value="HATPase_c_3"/>
    <property type="match status" value="1"/>
</dbReference>
<keyword evidence="3" id="KW-0227">DNA damage</keyword>
<dbReference type="EMBL" id="CP139487">
    <property type="protein sequence ID" value="WPU64475.1"/>
    <property type="molecule type" value="Genomic_DNA"/>
</dbReference>
<accession>A0AAX4HMS3</accession>
<evidence type="ECO:0000313" key="6">
    <source>
        <dbReference type="EMBL" id="WPU64475.1"/>
    </source>
</evidence>
<dbReference type="SUPFAM" id="SSF118116">
    <property type="entry name" value="DNA mismatch repair protein MutL"/>
    <property type="match status" value="1"/>
</dbReference>
<keyword evidence="6" id="KW-0378">Hydrolase</keyword>
<dbReference type="InterPro" id="IPR036890">
    <property type="entry name" value="HATPase_C_sf"/>
</dbReference>
<evidence type="ECO:0000259" key="5">
    <source>
        <dbReference type="SMART" id="SM01340"/>
    </source>
</evidence>
<dbReference type="CDD" id="cd16926">
    <property type="entry name" value="HATPase_MutL-MLH-PMS-like"/>
    <property type="match status" value="1"/>
</dbReference>
<dbReference type="GO" id="GO:0032300">
    <property type="term" value="C:mismatch repair complex"/>
    <property type="evidence" value="ECO:0007669"/>
    <property type="project" value="InterPro"/>
</dbReference>
<dbReference type="GO" id="GO:0140664">
    <property type="term" value="F:ATP-dependent DNA damage sensor activity"/>
    <property type="evidence" value="ECO:0007669"/>
    <property type="project" value="InterPro"/>
</dbReference>
<dbReference type="PANTHER" id="PTHR10073:SF12">
    <property type="entry name" value="DNA MISMATCH REPAIR PROTEIN MLH1"/>
    <property type="match status" value="1"/>
</dbReference>
<organism evidence="6 7">
    <name type="scientific">Peredibacter starrii</name>
    <dbReference type="NCBI Taxonomy" id="28202"/>
    <lineage>
        <taxon>Bacteria</taxon>
        <taxon>Pseudomonadati</taxon>
        <taxon>Bdellovibrionota</taxon>
        <taxon>Bacteriovoracia</taxon>
        <taxon>Bacteriovoracales</taxon>
        <taxon>Bacteriovoracaceae</taxon>
        <taxon>Peredibacter</taxon>
    </lineage>
</organism>
<dbReference type="FunFam" id="3.30.565.10:FF:000003">
    <property type="entry name" value="DNA mismatch repair endonuclease MutL"/>
    <property type="match status" value="1"/>
</dbReference>
<evidence type="ECO:0000256" key="4">
    <source>
        <dbReference type="ARBA" id="ARBA00023204"/>
    </source>
</evidence>
<dbReference type="AlphaFoldDB" id="A0AAX4HMS3"/>
<dbReference type="SMART" id="SM01340">
    <property type="entry name" value="DNA_mis_repair"/>
    <property type="match status" value="1"/>
</dbReference>
<dbReference type="InterPro" id="IPR038973">
    <property type="entry name" value="MutL/Mlh/Pms-like"/>
</dbReference>
<dbReference type="InterPro" id="IPR037198">
    <property type="entry name" value="MutL_C_sf"/>
</dbReference>
<evidence type="ECO:0000256" key="3">
    <source>
        <dbReference type="ARBA" id="ARBA00022763"/>
    </source>
</evidence>
<dbReference type="InterPro" id="IPR002099">
    <property type="entry name" value="MutL/Mlh/PMS"/>
</dbReference>
<dbReference type="GO" id="GO:0004519">
    <property type="term" value="F:endonuclease activity"/>
    <property type="evidence" value="ECO:0007669"/>
    <property type="project" value="UniProtKB-KW"/>
</dbReference>
<dbReference type="GO" id="GO:0005524">
    <property type="term" value="F:ATP binding"/>
    <property type="evidence" value="ECO:0007669"/>
    <property type="project" value="InterPro"/>
</dbReference>
<dbReference type="Gene3D" id="3.30.1370.100">
    <property type="entry name" value="MutL, C-terminal domain, regulatory subdomain"/>
    <property type="match status" value="1"/>
</dbReference>
<sequence length="537" mass="61079">MVSVPPKIDLLPEHLIDQIKAGEVIERPGNLIKEILENAVDAGSTKIELSIKNNGLDLISLKDNGHGMRKDDLPLAFSRHATSKISRFEDLYKLRSFGFRGEALASIAAISKLHCISQTRESKTASEIKIEGGLTLYHGERQTGSGTHGTELQIQDLFFNTPARLKFIQSQQAEKTFIRKIVFAFILSRPEIEFQIKFDDADKDIYPGRETLRERIEDIFPKAKETILHSERFYENNELTLFLIPGSFKAPVKLQNIFINGRYILDKQLHRVLSNALDATFGGDDFHYVAHFHLPPDTIDVNVHPNKTVIKCLEISKMISLLTSTVKELGSKRPVRESQIPVEAMPMPQSQTFFDSFQEAAPTLQQERHQYNMEGLFSPHRLPVATEADLIWINQFFLKRVENVWMGVSAPKLVELFTKKKLETQALTIPLLVSEPFPSKNVSKEVLHSLQEGGMEIEYLGAETLVLRGIPEWMNGFPLKGVVTLLLHQKNFTELEIVPEEWSQTTWEEMLLFFPIDELISKKIVVDLAALLKDKLK</sequence>
<proteinExistence type="inferred from homology"/>
<dbReference type="Gene3D" id="3.30.565.10">
    <property type="entry name" value="Histidine kinase-like ATPase, C-terminal domain"/>
    <property type="match status" value="1"/>
</dbReference>
<protein>
    <recommendedName>
        <fullName evidence="2">DNA mismatch repair protein MutL</fullName>
    </recommendedName>
</protein>
<evidence type="ECO:0000256" key="2">
    <source>
        <dbReference type="ARBA" id="ARBA00021975"/>
    </source>
</evidence>
<dbReference type="InterPro" id="IPR014762">
    <property type="entry name" value="DNA_mismatch_repair_CS"/>
</dbReference>
<dbReference type="InterPro" id="IPR042121">
    <property type="entry name" value="MutL_C_regsub"/>
</dbReference>
<feature type="domain" description="DNA mismatch repair protein S5" evidence="5">
    <location>
        <begin position="216"/>
        <end position="331"/>
    </location>
</feature>
<keyword evidence="4" id="KW-0234">DNA repair</keyword>
<dbReference type="PROSITE" id="PS00058">
    <property type="entry name" value="DNA_MISMATCH_REPAIR_1"/>
    <property type="match status" value="1"/>
</dbReference>
<dbReference type="GO" id="GO:0006298">
    <property type="term" value="P:mismatch repair"/>
    <property type="evidence" value="ECO:0007669"/>
    <property type="project" value="InterPro"/>
</dbReference>
<dbReference type="GO" id="GO:0016887">
    <property type="term" value="F:ATP hydrolysis activity"/>
    <property type="evidence" value="ECO:0007669"/>
    <property type="project" value="InterPro"/>
</dbReference>
<dbReference type="GO" id="GO:0030983">
    <property type="term" value="F:mismatched DNA binding"/>
    <property type="evidence" value="ECO:0007669"/>
    <property type="project" value="InterPro"/>
</dbReference>
<reference evidence="6 7" key="1">
    <citation type="submission" date="2023-11" db="EMBL/GenBank/DDBJ databases">
        <title>Peredibacter starrii A3.12.</title>
        <authorList>
            <person name="Mitchell R.J."/>
        </authorList>
    </citation>
    <scope>NUCLEOTIDE SEQUENCE [LARGE SCALE GENOMIC DNA]</scope>
    <source>
        <strain evidence="6 7">A3.12</strain>
    </source>
</reference>
<dbReference type="PANTHER" id="PTHR10073">
    <property type="entry name" value="DNA MISMATCH REPAIR PROTEIN MLH, PMS, MUTL"/>
    <property type="match status" value="1"/>
</dbReference>
<dbReference type="InterPro" id="IPR020568">
    <property type="entry name" value="Ribosomal_Su5_D2-typ_SF"/>
</dbReference>
<dbReference type="RefSeq" id="WP_321393348.1">
    <property type="nucleotide sequence ID" value="NZ_CP139487.1"/>
</dbReference>
<dbReference type="Gene3D" id="3.30.230.10">
    <property type="match status" value="1"/>
</dbReference>
<dbReference type="InterPro" id="IPR013507">
    <property type="entry name" value="DNA_mismatch_S5_2-like"/>
</dbReference>